<keyword evidence="2" id="KW-1133">Transmembrane helix</keyword>
<protein>
    <recommendedName>
        <fullName evidence="3">PPM-type phosphatase domain-containing protein</fullName>
    </recommendedName>
</protein>
<dbReference type="InterPro" id="IPR015655">
    <property type="entry name" value="PP2C"/>
</dbReference>
<name>A0A402A4S7_9CHLR</name>
<dbReference type="SMART" id="SM00331">
    <property type="entry name" value="PP2C_SIG"/>
    <property type="match status" value="1"/>
</dbReference>
<dbReference type="PROSITE" id="PS51746">
    <property type="entry name" value="PPM_2"/>
    <property type="match status" value="1"/>
</dbReference>
<evidence type="ECO:0000313" key="5">
    <source>
        <dbReference type="Proteomes" id="UP000287352"/>
    </source>
</evidence>
<dbReference type="SUPFAM" id="SSF81606">
    <property type="entry name" value="PP2C-like"/>
    <property type="match status" value="1"/>
</dbReference>
<keyword evidence="2" id="KW-0472">Membrane</keyword>
<feature type="transmembrane region" description="Helical" evidence="2">
    <location>
        <begin position="380"/>
        <end position="404"/>
    </location>
</feature>
<proteinExistence type="predicted"/>
<sequence length="841" mass="89269">MSTHRLILKRQKSGSLTALALFFRLSIAFLLWLSLASTVLAAADESPLRQSQLSLPPQGITRAGVSVVRLLVTYTGSDSAQSGNTAPVVAQCTGLGVLVASSLNPDPQASPEYSNWVLTDGNLVNASGDKATCASNQPSGRLASVNILPSTAYNSSYLPLLPPATTDAGTTNFHCLNTDCSKGPILFPFSTDTQHPQPFLNIAKSTVATQALILAPNTNKTGPLSVFSSTNPKDPQQFRNLLEGYRAPEVVPMSAKTLEAGTPSIDDEGNLAGIHLSSANENATADVFGSFVSTTFAQLKLLSSNAVHDNWNTGVDDLYHSHLDLAQTNLKNASAANTEFTAGKALAATATIQAAPPASTSATSSGNVLNDGITIAGYRISLLLLSLAGLTVLILFLLIAYWIMSQARARRKFREELAAAEQDSERELQRIEEEATQQSKAQMIQVPAQSLVPAAPTMLRCPRCNEFVARDATICPRCQLFLSPSESGLHLRINPAAPQAAGSASGRSLREPQAPPMLADQPTMVPVNTIGEQPTIELAPGTVADPDRTVPLNRRVKPVGFVVGTHSDPGIKRKFKPNEDSLFAAQGPLGGHAGNQPFGLFVVADGMGGHAQGEDASQLAIQKIVDTVLIRLAKDGSLQNDDGGRLLMEGIQTANQAVHQHNMDERGDMGTTVTAALVLGSQAYVANVGDSRTYLYRKGEGLRKITNDHSVVASLVEAGIIKPDDIYTHPKRNQIYRSLGEKPAVDIDCFPLQLQEGDKLLLCSDGLWDMVRDPQIEEVVKNTVVDPNQTGDALIQAALAGGGEDNVSVIVVQITDATRVSAGRGSVQILAKPESVQLPSF</sequence>
<organism evidence="4 5">
    <name type="scientific">Tengunoibacter tsumagoiensis</name>
    <dbReference type="NCBI Taxonomy" id="2014871"/>
    <lineage>
        <taxon>Bacteria</taxon>
        <taxon>Bacillati</taxon>
        <taxon>Chloroflexota</taxon>
        <taxon>Ktedonobacteria</taxon>
        <taxon>Ktedonobacterales</taxon>
        <taxon>Dictyobacteraceae</taxon>
        <taxon>Tengunoibacter</taxon>
    </lineage>
</organism>
<feature type="domain" description="PPM-type phosphatase" evidence="3">
    <location>
        <begin position="562"/>
        <end position="814"/>
    </location>
</feature>
<dbReference type="OrthoDB" id="152713at2"/>
<evidence type="ECO:0000259" key="3">
    <source>
        <dbReference type="PROSITE" id="PS51746"/>
    </source>
</evidence>
<dbReference type="InterPro" id="IPR036457">
    <property type="entry name" value="PPM-type-like_dom_sf"/>
</dbReference>
<evidence type="ECO:0000256" key="1">
    <source>
        <dbReference type="SAM" id="Coils"/>
    </source>
</evidence>
<dbReference type="PANTHER" id="PTHR47992">
    <property type="entry name" value="PROTEIN PHOSPHATASE"/>
    <property type="match status" value="1"/>
</dbReference>
<dbReference type="AlphaFoldDB" id="A0A402A4S7"/>
<evidence type="ECO:0000256" key="2">
    <source>
        <dbReference type="SAM" id="Phobius"/>
    </source>
</evidence>
<dbReference type="InterPro" id="IPR001932">
    <property type="entry name" value="PPM-type_phosphatase-like_dom"/>
</dbReference>
<evidence type="ECO:0000313" key="4">
    <source>
        <dbReference type="EMBL" id="GCE14066.1"/>
    </source>
</evidence>
<keyword evidence="2" id="KW-0812">Transmembrane</keyword>
<dbReference type="CDD" id="cd00143">
    <property type="entry name" value="PP2Cc"/>
    <property type="match status" value="1"/>
</dbReference>
<accession>A0A402A4S7</accession>
<dbReference type="GO" id="GO:0004722">
    <property type="term" value="F:protein serine/threonine phosphatase activity"/>
    <property type="evidence" value="ECO:0007669"/>
    <property type="project" value="InterPro"/>
</dbReference>
<dbReference type="RefSeq" id="WP_126581545.1">
    <property type="nucleotide sequence ID" value="NZ_BIFR01000001.1"/>
</dbReference>
<dbReference type="Gene3D" id="3.60.40.10">
    <property type="entry name" value="PPM-type phosphatase domain"/>
    <property type="match status" value="1"/>
</dbReference>
<dbReference type="EMBL" id="BIFR01000001">
    <property type="protein sequence ID" value="GCE14066.1"/>
    <property type="molecule type" value="Genomic_DNA"/>
</dbReference>
<dbReference type="SMART" id="SM00332">
    <property type="entry name" value="PP2Cc"/>
    <property type="match status" value="1"/>
</dbReference>
<dbReference type="Proteomes" id="UP000287352">
    <property type="component" value="Unassembled WGS sequence"/>
</dbReference>
<reference evidence="5" key="1">
    <citation type="submission" date="2018-12" db="EMBL/GenBank/DDBJ databases">
        <title>Tengunoibacter tsumagoiensis gen. nov., sp. nov., Dictyobacter kobayashii sp. nov., D. alpinus sp. nov., and D. joshuensis sp. nov. and description of Dictyobacteraceae fam. nov. within the order Ktedonobacterales isolated from Tengu-no-mugimeshi.</title>
        <authorList>
            <person name="Wang C.M."/>
            <person name="Zheng Y."/>
            <person name="Sakai Y."/>
            <person name="Toyoda A."/>
            <person name="Minakuchi Y."/>
            <person name="Abe K."/>
            <person name="Yokota A."/>
            <person name="Yabe S."/>
        </authorList>
    </citation>
    <scope>NUCLEOTIDE SEQUENCE [LARGE SCALE GENOMIC DNA]</scope>
    <source>
        <strain evidence="5">Uno3</strain>
    </source>
</reference>
<gene>
    <name evidence="4" type="ORF">KTT_39250</name>
</gene>
<feature type="coiled-coil region" evidence="1">
    <location>
        <begin position="403"/>
        <end position="441"/>
    </location>
</feature>
<keyword evidence="5" id="KW-1185">Reference proteome</keyword>
<comment type="caution">
    <text evidence="4">The sequence shown here is derived from an EMBL/GenBank/DDBJ whole genome shotgun (WGS) entry which is preliminary data.</text>
</comment>
<dbReference type="Pfam" id="PF13672">
    <property type="entry name" value="PP2C_2"/>
    <property type="match status" value="1"/>
</dbReference>
<keyword evidence="1" id="KW-0175">Coiled coil</keyword>